<dbReference type="FunFam" id="3.40.309.10:FF:000009">
    <property type="entry name" value="Aldehyde dehydrogenase A"/>
    <property type="match status" value="1"/>
</dbReference>
<protein>
    <submittedName>
        <fullName evidence="5">Putative succinate-semialdehyde dehydrogenase (NADP(+))</fullName>
        <ecNumber evidence="5">1.2.1.79</ecNumber>
    </submittedName>
</protein>
<evidence type="ECO:0000313" key="5">
    <source>
        <dbReference type="EMBL" id="SNQ61408.1"/>
    </source>
</evidence>
<dbReference type="OrthoDB" id="6342at2157"/>
<dbReference type="InterPro" id="IPR047110">
    <property type="entry name" value="GABD/Sad-like"/>
</dbReference>
<keyword evidence="6" id="KW-1185">Reference proteome</keyword>
<dbReference type="EMBL" id="FZMP01000178">
    <property type="protein sequence ID" value="SNQ61408.1"/>
    <property type="molecule type" value="Genomic_DNA"/>
</dbReference>
<dbReference type="STRING" id="1392998.ANME2D_02284"/>
<dbReference type="PANTHER" id="PTHR43217:SF1">
    <property type="entry name" value="SUCCINATE SEMIALDEHYDE DEHYDROGENASE [NAD(P)+] SAD"/>
    <property type="match status" value="1"/>
</dbReference>
<sequence length="455" mass="50422">MKKMISINSATGEINREFELYSQERINEAIRKSRTAFSEWKNLDISDRAEYLTNAAKVLRRRKKELGEIITLEMGKPVKESIPEVEKCAWALEYFAENAERFLEPEIVETDARKSYVSFEPRGAILCIMPWNFPFWQALRFASPALSGGNVVLLKHSSYVPLCALELEKVFLEAGFPEGVFQTLLIDGSTASALIKRKEIDAVSLTGSVSAGQKVAEVCGQNMKKFVLELGGSDPFIVLADADIEKAAKIGVASRFLDAGQSCIAAKRFIVEESIAEVFTSKFVEYASNLKVGDPMDPDTDIGPLVREEQIELLEEQVKDALSRGARVLLEGGRLQRRGFFYSPVVLSDVTWEMKVLKEETFGPVAPVVPVKDESEAIKVANDSELGLGASIWSKDRDKALRLAKEIEAGVVVVNSLVKSDPRLPFGGVKKSGIGRELSKFGLYEFMNIKSISVY</sequence>
<evidence type="ECO:0000313" key="6">
    <source>
        <dbReference type="Proteomes" id="UP000218615"/>
    </source>
</evidence>
<proteinExistence type="inferred from homology"/>
<dbReference type="RefSeq" id="WP_096206095.1">
    <property type="nucleotide sequence ID" value="NZ_FZMP01000178.1"/>
</dbReference>
<dbReference type="GO" id="GO:0004030">
    <property type="term" value="F:aldehyde dehydrogenase [NAD(P)+] activity"/>
    <property type="evidence" value="ECO:0007669"/>
    <property type="project" value="InterPro"/>
</dbReference>
<evidence type="ECO:0000256" key="3">
    <source>
        <dbReference type="ARBA" id="ARBA00023002"/>
    </source>
</evidence>
<gene>
    <name evidence="5" type="primary">gabD</name>
    <name evidence="5" type="ORF">MNV_330076</name>
</gene>
<dbReference type="AlphaFoldDB" id="A0A284VQB8"/>
<accession>A0A284VQB8</accession>
<dbReference type="InterPro" id="IPR016160">
    <property type="entry name" value="Ald_DH_CS_CYS"/>
</dbReference>
<evidence type="ECO:0000256" key="2">
    <source>
        <dbReference type="ARBA" id="ARBA00022857"/>
    </source>
</evidence>
<dbReference type="Proteomes" id="UP000218615">
    <property type="component" value="Unassembled WGS sequence"/>
</dbReference>
<dbReference type="PANTHER" id="PTHR43217">
    <property type="entry name" value="SUCCINATE SEMIALDEHYDE DEHYDROGENASE [NAD(P)+] SAD"/>
    <property type="match status" value="1"/>
</dbReference>
<evidence type="ECO:0000259" key="4">
    <source>
        <dbReference type="Pfam" id="PF00171"/>
    </source>
</evidence>
<keyword evidence="2" id="KW-0521">NADP</keyword>
<reference evidence="6" key="1">
    <citation type="submission" date="2017-06" db="EMBL/GenBank/DDBJ databases">
        <authorList>
            <person name="Cremers G."/>
        </authorList>
    </citation>
    <scope>NUCLEOTIDE SEQUENCE [LARGE SCALE GENOMIC DNA]</scope>
</reference>
<comment type="similarity">
    <text evidence="1">Belongs to the aldehyde dehydrogenase family.</text>
</comment>
<feature type="domain" description="Aldehyde dehydrogenase" evidence="4">
    <location>
        <begin position="3"/>
        <end position="452"/>
    </location>
</feature>
<dbReference type="InterPro" id="IPR016163">
    <property type="entry name" value="Ald_DH_C"/>
</dbReference>
<organism evidence="5 6">
    <name type="scientific">Candidatus Methanoperedens nitratireducens</name>
    <dbReference type="NCBI Taxonomy" id="1392998"/>
    <lineage>
        <taxon>Archaea</taxon>
        <taxon>Methanobacteriati</taxon>
        <taxon>Methanobacteriota</taxon>
        <taxon>Stenosarchaea group</taxon>
        <taxon>Methanomicrobia</taxon>
        <taxon>Methanosarcinales</taxon>
        <taxon>ANME-2 cluster</taxon>
        <taxon>Candidatus Methanoperedentaceae</taxon>
        <taxon>Candidatus Methanoperedens</taxon>
    </lineage>
</organism>
<dbReference type="InterPro" id="IPR044148">
    <property type="entry name" value="ALDH_GabD1-like"/>
</dbReference>
<dbReference type="PROSITE" id="PS00070">
    <property type="entry name" value="ALDEHYDE_DEHYDR_CYS"/>
    <property type="match status" value="1"/>
</dbReference>
<dbReference type="CDD" id="cd07100">
    <property type="entry name" value="ALDH_SSADH1_GabD1"/>
    <property type="match status" value="1"/>
</dbReference>
<dbReference type="InterPro" id="IPR016162">
    <property type="entry name" value="Ald_DH_N"/>
</dbReference>
<dbReference type="SUPFAM" id="SSF53720">
    <property type="entry name" value="ALDH-like"/>
    <property type="match status" value="1"/>
</dbReference>
<dbReference type="GO" id="GO:0036243">
    <property type="term" value="F:succinate-semialdehyde dehydrogenase (NADP+) activity"/>
    <property type="evidence" value="ECO:0007669"/>
    <property type="project" value="UniProtKB-EC"/>
</dbReference>
<dbReference type="Gene3D" id="3.40.309.10">
    <property type="entry name" value="Aldehyde Dehydrogenase, Chain A, domain 2"/>
    <property type="match status" value="1"/>
</dbReference>
<name>A0A284VQB8_9EURY</name>
<dbReference type="InterPro" id="IPR015590">
    <property type="entry name" value="Aldehyde_DH_dom"/>
</dbReference>
<dbReference type="GO" id="GO:0004777">
    <property type="term" value="F:succinate-semialdehyde dehydrogenase (NAD+) activity"/>
    <property type="evidence" value="ECO:0007669"/>
    <property type="project" value="TreeGrafter"/>
</dbReference>
<dbReference type="Gene3D" id="3.40.605.10">
    <property type="entry name" value="Aldehyde Dehydrogenase, Chain A, domain 1"/>
    <property type="match status" value="1"/>
</dbReference>
<dbReference type="Pfam" id="PF00171">
    <property type="entry name" value="Aldedh"/>
    <property type="match status" value="1"/>
</dbReference>
<evidence type="ECO:0000256" key="1">
    <source>
        <dbReference type="ARBA" id="ARBA00009986"/>
    </source>
</evidence>
<dbReference type="FunFam" id="3.40.605.10:FF:000012">
    <property type="entry name" value="NAD-dependent succinate-semialdehyde dehydrogenase"/>
    <property type="match status" value="1"/>
</dbReference>
<dbReference type="EC" id="1.2.1.79" evidence="5"/>
<keyword evidence="3 5" id="KW-0560">Oxidoreductase</keyword>
<dbReference type="InterPro" id="IPR016161">
    <property type="entry name" value="Ald_DH/histidinol_DH"/>
</dbReference>